<dbReference type="EMBL" id="FUZU01000003">
    <property type="protein sequence ID" value="SKC81677.1"/>
    <property type="molecule type" value="Genomic_DNA"/>
</dbReference>
<dbReference type="Pfam" id="PF00583">
    <property type="entry name" value="Acetyltransf_1"/>
    <property type="match status" value="1"/>
</dbReference>
<dbReference type="PROSITE" id="PS51186">
    <property type="entry name" value="GNAT"/>
    <property type="match status" value="1"/>
</dbReference>
<evidence type="ECO:0000313" key="4">
    <source>
        <dbReference type="EMBL" id="SKC81677.1"/>
    </source>
</evidence>
<feature type="domain" description="N-acetyltransferase" evidence="3">
    <location>
        <begin position="22"/>
        <end position="168"/>
    </location>
</feature>
<keyword evidence="5" id="KW-1185">Reference proteome</keyword>
<dbReference type="InterPro" id="IPR016181">
    <property type="entry name" value="Acyl_CoA_acyltransferase"/>
</dbReference>
<dbReference type="PANTHER" id="PTHR43877">
    <property type="entry name" value="AMINOALKYLPHOSPHONATE N-ACETYLTRANSFERASE-RELATED-RELATED"/>
    <property type="match status" value="1"/>
</dbReference>
<dbReference type="AlphaFoldDB" id="A0A1T5M0D4"/>
<protein>
    <submittedName>
        <fullName evidence="4">Ribosomal protein S18 acetylase RimI</fullName>
    </submittedName>
</protein>
<accession>A0A1T5M0D4</accession>
<dbReference type="InterPro" id="IPR000182">
    <property type="entry name" value="GNAT_dom"/>
</dbReference>
<dbReference type="SUPFAM" id="SSF55729">
    <property type="entry name" value="Acyl-CoA N-acyltransferases (Nat)"/>
    <property type="match status" value="1"/>
</dbReference>
<organism evidence="4 5">
    <name type="scientific">Ohtaekwangia koreensis</name>
    <dbReference type="NCBI Taxonomy" id="688867"/>
    <lineage>
        <taxon>Bacteria</taxon>
        <taxon>Pseudomonadati</taxon>
        <taxon>Bacteroidota</taxon>
        <taxon>Cytophagia</taxon>
        <taxon>Cytophagales</taxon>
        <taxon>Fulvivirgaceae</taxon>
        <taxon>Ohtaekwangia</taxon>
    </lineage>
</organism>
<keyword evidence="1" id="KW-0808">Transferase</keyword>
<evidence type="ECO:0000313" key="5">
    <source>
        <dbReference type="Proteomes" id="UP000190961"/>
    </source>
</evidence>
<name>A0A1T5M0D4_9BACT</name>
<evidence type="ECO:0000256" key="2">
    <source>
        <dbReference type="ARBA" id="ARBA00023315"/>
    </source>
</evidence>
<evidence type="ECO:0000256" key="1">
    <source>
        <dbReference type="ARBA" id="ARBA00022679"/>
    </source>
</evidence>
<keyword evidence="4" id="KW-0689">Ribosomal protein</keyword>
<dbReference type="PANTHER" id="PTHR43877:SF2">
    <property type="entry name" value="AMINOALKYLPHOSPHONATE N-ACETYLTRANSFERASE-RELATED"/>
    <property type="match status" value="1"/>
</dbReference>
<dbReference type="Gene3D" id="3.40.630.30">
    <property type="match status" value="1"/>
</dbReference>
<keyword evidence="4" id="KW-0687">Ribonucleoprotein</keyword>
<dbReference type="CDD" id="cd04301">
    <property type="entry name" value="NAT_SF"/>
    <property type="match status" value="1"/>
</dbReference>
<evidence type="ECO:0000259" key="3">
    <source>
        <dbReference type="PROSITE" id="PS51186"/>
    </source>
</evidence>
<dbReference type="GO" id="GO:0005840">
    <property type="term" value="C:ribosome"/>
    <property type="evidence" value="ECO:0007669"/>
    <property type="project" value="UniProtKB-KW"/>
</dbReference>
<gene>
    <name evidence="4" type="ORF">SAMN05660236_3997</name>
</gene>
<dbReference type="STRING" id="688867.SAMN05660236_3997"/>
<reference evidence="4 5" key="1">
    <citation type="submission" date="2017-02" db="EMBL/GenBank/DDBJ databases">
        <authorList>
            <person name="Peterson S.W."/>
        </authorList>
    </citation>
    <scope>NUCLEOTIDE SEQUENCE [LARGE SCALE GENOMIC DNA]</scope>
    <source>
        <strain evidence="4 5">DSM 25262</strain>
    </source>
</reference>
<dbReference type="Proteomes" id="UP000190961">
    <property type="component" value="Unassembled WGS sequence"/>
</dbReference>
<dbReference type="InterPro" id="IPR050832">
    <property type="entry name" value="Bact_Acetyltransf"/>
</dbReference>
<keyword evidence="2" id="KW-0012">Acyltransferase</keyword>
<sequence>MIYNRYIYPVTPAAHQLHIKTMTIHQATPQDIIPLALLFDEYRVFYQYPSDISGSELFLANRLSCRDSVIFVARSADHTMMGFVQLYPLLSSVRMKKLWLLNDLYVHPSFRGQKVSVKLIDRAKQLTRETQAAALLLETAKSNTIGNKLYHRTDFVLDNDHNYYSWSH</sequence>
<proteinExistence type="predicted"/>
<dbReference type="GO" id="GO:0016747">
    <property type="term" value="F:acyltransferase activity, transferring groups other than amino-acyl groups"/>
    <property type="evidence" value="ECO:0007669"/>
    <property type="project" value="InterPro"/>
</dbReference>